<dbReference type="RefSeq" id="WP_213588381.1">
    <property type="nucleotide sequence ID" value="NZ_BOSM01000001.1"/>
</dbReference>
<evidence type="ECO:0008006" key="4">
    <source>
        <dbReference type="Google" id="ProtNLM"/>
    </source>
</evidence>
<keyword evidence="1" id="KW-0472">Membrane</keyword>
<sequence>MEISRGYFVVRPKYCYYGIDIINPHVFYLAFGKCDDGVGVGVGVGVAVDGAGAGVAVAAGVTVVAIAATVSIAKFVYF</sequence>
<evidence type="ECO:0000313" key="3">
    <source>
        <dbReference type="Proteomes" id="UP000681290"/>
    </source>
</evidence>
<evidence type="ECO:0000313" key="2">
    <source>
        <dbReference type="EMBL" id="GIP56255.1"/>
    </source>
</evidence>
<organism evidence="2 3">
    <name type="scientific">Paenibacillus woosongensis</name>
    <dbReference type="NCBI Taxonomy" id="307580"/>
    <lineage>
        <taxon>Bacteria</taxon>
        <taxon>Bacillati</taxon>
        <taxon>Bacillota</taxon>
        <taxon>Bacilli</taxon>
        <taxon>Bacillales</taxon>
        <taxon>Paenibacillaceae</taxon>
        <taxon>Paenibacillus</taxon>
    </lineage>
</organism>
<keyword evidence="3" id="KW-1185">Reference proteome</keyword>
<evidence type="ECO:0000256" key="1">
    <source>
        <dbReference type="SAM" id="Phobius"/>
    </source>
</evidence>
<keyword evidence="1" id="KW-1133">Transmembrane helix</keyword>
<comment type="caution">
    <text evidence="2">The sequence shown here is derived from an EMBL/GenBank/DDBJ whole genome shotgun (WGS) entry which is preliminary data.</text>
</comment>
<keyword evidence="1" id="KW-0812">Transmembrane</keyword>
<gene>
    <name evidence="2" type="ORF">J15TS10_00690</name>
</gene>
<name>A0ABQ4MJT7_9BACL</name>
<protein>
    <recommendedName>
        <fullName evidence="4">Transmembrane protein</fullName>
    </recommendedName>
</protein>
<dbReference type="Proteomes" id="UP000681290">
    <property type="component" value="Unassembled WGS sequence"/>
</dbReference>
<accession>A0ABQ4MJT7</accession>
<proteinExistence type="predicted"/>
<feature type="transmembrane region" description="Helical" evidence="1">
    <location>
        <begin position="53"/>
        <end position="77"/>
    </location>
</feature>
<reference evidence="2 3" key="1">
    <citation type="submission" date="2021-03" db="EMBL/GenBank/DDBJ databases">
        <title>Antimicrobial resistance genes in bacteria isolated from Japanese honey, and their potential for conferring macrolide and lincosamide resistance in the American foulbrood pathogen Paenibacillus larvae.</title>
        <authorList>
            <person name="Okamoto M."/>
            <person name="Kumagai M."/>
            <person name="Kanamori H."/>
            <person name="Takamatsu D."/>
        </authorList>
    </citation>
    <scope>NUCLEOTIDE SEQUENCE [LARGE SCALE GENOMIC DNA]</scope>
    <source>
        <strain evidence="2 3">J15TS10</strain>
    </source>
</reference>
<dbReference type="EMBL" id="BOSM01000001">
    <property type="protein sequence ID" value="GIP56255.1"/>
    <property type="molecule type" value="Genomic_DNA"/>
</dbReference>